<keyword evidence="2" id="KW-1185">Reference proteome</keyword>
<dbReference type="SUPFAM" id="SSF56059">
    <property type="entry name" value="Glutathione synthetase ATP-binding domain-like"/>
    <property type="match status" value="1"/>
</dbReference>
<dbReference type="PANTHER" id="PTHR39217:SF1">
    <property type="entry name" value="GLUTATHIONE SYNTHETASE"/>
    <property type="match status" value="1"/>
</dbReference>
<sequence>MKWLTKRPENAPLRIAIITDPEHPALRPDDVGLSAAFEAEGASAEPLPWGRAVDPGAFDLVLIRTPWDYFLRPAAFLGWLSQLKVPVLNPERVLRWNLDKSYLAELDLAGFARVPKTLRVTAGEREGETLAILEELGCRRAVVKPAVSGGAHGTRMLSEGEPLAWDRGEEGPYLVQEFVESVERSGEWSLVYFGGEYSHCVLKKAKPGDFRVQDDFGGTVHFERAPDKLFAAGRRAVDGVSSLLGLATPLPYARVDLVQQPGTGEGLLMELELIEPELFLRADALATRRFVLAVLAAARAADRRS</sequence>
<dbReference type="EMBL" id="CP036434">
    <property type="protein sequence ID" value="QDV06925.1"/>
    <property type="molecule type" value="Genomic_DNA"/>
</dbReference>
<evidence type="ECO:0000313" key="1">
    <source>
        <dbReference type="EMBL" id="QDV06925.1"/>
    </source>
</evidence>
<dbReference type="PANTHER" id="PTHR39217">
    <property type="match status" value="1"/>
</dbReference>
<dbReference type="OrthoDB" id="3373978at2"/>
<dbReference type="Proteomes" id="UP000320390">
    <property type="component" value="Chromosome"/>
</dbReference>
<reference evidence="1 2" key="1">
    <citation type="submission" date="2019-02" db="EMBL/GenBank/DDBJ databases">
        <title>Deep-cultivation of Planctomycetes and their phenomic and genomic characterization uncovers novel biology.</title>
        <authorList>
            <person name="Wiegand S."/>
            <person name="Jogler M."/>
            <person name="Boedeker C."/>
            <person name="Pinto D."/>
            <person name="Vollmers J."/>
            <person name="Rivas-Marin E."/>
            <person name="Kohn T."/>
            <person name="Peeters S.H."/>
            <person name="Heuer A."/>
            <person name="Rast P."/>
            <person name="Oberbeckmann S."/>
            <person name="Bunk B."/>
            <person name="Jeske O."/>
            <person name="Meyerdierks A."/>
            <person name="Storesund J.E."/>
            <person name="Kallscheuer N."/>
            <person name="Luecker S."/>
            <person name="Lage O.M."/>
            <person name="Pohl T."/>
            <person name="Merkel B.J."/>
            <person name="Hornburger P."/>
            <person name="Mueller R.-W."/>
            <person name="Bruemmer F."/>
            <person name="Labrenz M."/>
            <person name="Spormann A.M."/>
            <person name="Op den Camp H."/>
            <person name="Overmann J."/>
            <person name="Amann R."/>
            <person name="Jetten M.S.M."/>
            <person name="Mascher T."/>
            <person name="Medema M.H."/>
            <person name="Devos D.P."/>
            <person name="Kaster A.-K."/>
            <person name="Ovreas L."/>
            <person name="Rohde M."/>
            <person name="Galperin M.Y."/>
            <person name="Jogler C."/>
        </authorList>
    </citation>
    <scope>NUCLEOTIDE SEQUENCE [LARGE SCALE GENOMIC DNA]</scope>
    <source>
        <strain evidence="1 2">Poly30</strain>
    </source>
</reference>
<proteinExistence type="predicted"/>
<protein>
    <submittedName>
        <fullName evidence="1">Cycloserine biosynthesis protein DcsG</fullName>
        <ecNumber evidence="1">6.3.3.5</ecNumber>
    </submittedName>
</protein>
<dbReference type="GO" id="GO:0016874">
    <property type="term" value="F:ligase activity"/>
    <property type="evidence" value="ECO:0007669"/>
    <property type="project" value="UniProtKB-KW"/>
</dbReference>
<dbReference type="AlphaFoldDB" id="A0A518ES93"/>
<keyword evidence="1" id="KW-0436">Ligase</keyword>
<accession>A0A518ES93</accession>
<evidence type="ECO:0000313" key="2">
    <source>
        <dbReference type="Proteomes" id="UP000320390"/>
    </source>
</evidence>
<dbReference type="RefSeq" id="WP_145197541.1">
    <property type="nucleotide sequence ID" value="NZ_CP036434.1"/>
</dbReference>
<gene>
    <name evidence="1" type="primary">dcsG</name>
    <name evidence="1" type="ORF">Poly30_24430</name>
</gene>
<dbReference type="InterPro" id="IPR053191">
    <property type="entry name" value="DcsG_Biosynth_Enzyme"/>
</dbReference>
<organism evidence="1 2">
    <name type="scientific">Saltatorellus ferox</name>
    <dbReference type="NCBI Taxonomy" id="2528018"/>
    <lineage>
        <taxon>Bacteria</taxon>
        <taxon>Pseudomonadati</taxon>
        <taxon>Planctomycetota</taxon>
        <taxon>Planctomycetia</taxon>
        <taxon>Planctomycetia incertae sedis</taxon>
        <taxon>Saltatorellus</taxon>
    </lineage>
</organism>
<name>A0A518ES93_9BACT</name>
<dbReference type="EC" id="6.3.3.5" evidence="1"/>